<dbReference type="InterPro" id="IPR017441">
    <property type="entry name" value="Protein_kinase_ATP_BS"/>
</dbReference>
<dbReference type="Proteomes" id="UP000639606">
    <property type="component" value="Unassembled WGS sequence"/>
</dbReference>
<evidence type="ECO:0000256" key="1">
    <source>
        <dbReference type="ARBA" id="ARBA00012513"/>
    </source>
</evidence>
<gene>
    <name evidence="10" type="ORF">GCM10010185_20800</name>
</gene>
<dbReference type="InterPro" id="IPR000719">
    <property type="entry name" value="Prot_kinase_dom"/>
</dbReference>
<dbReference type="EC" id="2.7.11.1" evidence="1"/>
<dbReference type="EMBL" id="BMRG01000003">
    <property type="protein sequence ID" value="GGP48549.1"/>
    <property type="molecule type" value="Genomic_DNA"/>
</dbReference>
<reference evidence="10" key="2">
    <citation type="submission" date="2020-09" db="EMBL/GenBank/DDBJ databases">
        <authorList>
            <person name="Sun Q."/>
            <person name="Ohkuma M."/>
        </authorList>
    </citation>
    <scope>NUCLEOTIDE SEQUENCE</scope>
    <source>
        <strain evidence="10">JCM 3313</strain>
    </source>
</reference>
<evidence type="ECO:0000259" key="9">
    <source>
        <dbReference type="PROSITE" id="PS50011"/>
    </source>
</evidence>
<protein>
    <recommendedName>
        <fullName evidence="1">non-specific serine/threonine protein kinase</fullName>
        <ecNumber evidence="1">2.7.11.1</ecNumber>
    </recommendedName>
</protein>
<evidence type="ECO:0000256" key="5">
    <source>
        <dbReference type="ARBA" id="ARBA00022777"/>
    </source>
</evidence>
<evidence type="ECO:0000256" key="7">
    <source>
        <dbReference type="PROSITE-ProRule" id="PRU10141"/>
    </source>
</evidence>
<keyword evidence="8" id="KW-0472">Membrane</keyword>
<accession>A0A918EDL1</accession>
<keyword evidence="5 10" id="KW-0418">Kinase</keyword>
<dbReference type="PROSITE" id="PS00107">
    <property type="entry name" value="PROTEIN_KINASE_ATP"/>
    <property type="match status" value="1"/>
</dbReference>
<dbReference type="PANTHER" id="PTHR43289">
    <property type="entry name" value="MITOGEN-ACTIVATED PROTEIN KINASE KINASE KINASE 20-RELATED"/>
    <property type="match status" value="1"/>
</dbReference>
<keyword evidence="8" id="KW-0812">Transmembrane</keyword>
<dbReference type="Gene3D" id="3.30.200.20">
    <property type="entry name" value="Phosphorylase Kinase, domain 1"/>
    <property type="match status" value="1"/>
</dbReference>
<feature type="transmembrane region" description="Helical" evidence="8">
    <location>
        <begin position="309"/>
        <end position="333"/>
    </location>
</feature>
<keyword evidence="4 7" id="KW-0547">Nucleotide-binding</keyword>
<dbReference type="Pfam" id="PF00069">
    <property type="entry name" value="Pkinase"/>
    <property type="match status" value="1"/>
</dbReference>
<organism evidence="10 11">
    <name type="scientific">Saccharothrix coeruleofusca</name>
    <dbReference type="NCBI Taxonomy" id="33919"/>
    <lineage>
        <taxon>Bacteria</taxon>
        <taxon>Bacillati</taxon>
        <taxon>Actinomycetota</taxon>
        <taxon>Actinomycetes</taxon>
        <taxon>Pseudonocardiales</taxon>
        <taxon>Pseudonocardiaceae</taxon>
        <taxon>Saccharothrix</taxon>
    </lineage>
</organism>
<dbReference type="Gene3D" id="1.10.510.10">
    <property type="entry name" value="Transferase(Phosphotransferase) domain 1"/>
    <property type="match status" value="1"/>
</dbReference>
<dbReference type="AlphaFoldDB" id="A0A918EDL1"/>
<dbReference type="SUPFAM" id="SSF56112">
    <property type="entry name" value="Protein kinase-like (PK-like)"/>
    <property type="match status" value="1"/>
</dbReference>
<dbReference type="GO" id="GO:0004674">
    <property type="term" value="F:protein serine/threonine kinase activity"/>
    <property type="evidence" value="ECO:0007669"/>
    <property type="project" value="UniProtKB-KW"/>
</dbReference>
<dbReference type="InterPro" id="IPR008271">
    <property type="entry name" value="Ser/Thr_kinase_AS"/>
</dbReference>
<dbReference type="PANTHER" id="PTHR43289:SF6">
    <property type="entry name" value="SERINE_THREONINE-PROTEIN KINASE NEKL-3"/>
    <property type="match status" value="1"/>
</dbReference>
<keyword evidence="11" id="KW-1185">Reference proteome</keyword>
<sequence>MTGQQGLAAQPRVIAGRYTLLVELGRGGMGVVWRAQDTVIGRQVAIKELHLPEGIAPQERRVLEERVLREARTAGRLNDPAVVTVFDVVAENGMTYIVMELVEAATLSTLIERHGPLPPDRVASIALQALSALDCAHQAGVVHRDVKPGNLMVTPGGRVKLTDFGIAQAVDDPRLTTSGSIIGSPAYMAPERLHGHEASPASDLWALGATLCYAVEGANPYERSTTAATLNAIMTEVPRLSRAHGTLAAVITGLLMPDPAARLTGPQARAMLERAAAQPTPPHGFGPSQVTVSHTQPTAAAKKPPARKLAVAGAVVAALALFTAGVFTGRWLFTDTPPVALAETVTFGAGGAMREFKLDQGQCGDNFLGQNVQVGYTDCADEHAVEVFAEGSPFGSVDKIPYPGDEWLRAYALDFCTLHFKSERVPLASKDSQLLYAAVVPTAGEWKVEADGKGARGIACVLWNKDRSQLTERVIAK</sequence>
<dbReference type="PROSITE" id="PS50011">
    <property type="entry name" value="PROTEIN_KINASE_DOM"/>
    <property type="match status" value="1"/>
</dbReference>
<evidence type="ECO:0000313" key="10">
    <source>
        <dbReference type="EMBL" id="GGP48549.1"/>
    </source>
</evidence>
<keyword evidence="3" id="KW-0808">Transferase</keyword>
<evidence type="ECO:0000313" key="11">
    <source>
        <dbReference type="Proteomes" id="UP000639606"/>
    </source>
</evidence>
<keyword evidence="2 10" id="KW-0723">Serine/threonine-protein kinase</keyword>
<dbReference type="SMART" id="SM00220">
    <property type="entry name" value="S_TKc"/>
    <property type="match status" value="1"/>
</dbReference>
<proteinExistence type="predicted"/>
<evidence type="ECO:0000256" key="8">
    <source>
        <dbReference type="SAM" id="Phobius"/>
    </source>
</evidence>
<dbReference type="InterPro" id="IPR011009">
    <property type="entry name" value="Kinase-like_dom_sf"/>
</dbReference>
<dbReference type="CDD" id="cd14014">
    <property type="entry name" value="STKc_PknB_like"/>
    <property type="match status" value="1"/>
</dbReference>
<evidence type="ECO:0000256" key="6">
    <source>
        <dbReference type="ARBA" id="ARBA00022840"/>
    </source>
</evidence>
<dbReference type="PROSITE" id="PS00108">
    <property type="entry name" value="PROTEIN_KINASE_ST"/>
    <property type="match status" value="1"/>
</dbReference>
<name>A0A918EDL1_9PSEU</name>
<feature type="domain" description="Protein kinase" evidence="9">
    <location>
        <begin position="18"/>
        <end position="286"/>
    </location>
</feature>
<feature type="binding site" evidence="7">
    <location>
        <position position="47"/>
    </location>
    <ligand>
        <name>ATP</name>
        <dbReference type="ChEBI" id="CHEBI:30616"/>
    </ligand>
</feature>
<dbReference type="RefSeq" id="WP_189222978.1">
    <property type="nucleotide sequence ID" value="NZ_BMRG01000003.1"/>
</dbReference>
<evidence type="ECO:0000256" key="4">
    <source>
        <dbReference type="ARBA" id="ARBA00022741"/>
    </source>
</evidence>
<evidence type="ECO:0000256" key="3">
    <source>
        <dbReference type="ARBA" id="ARBA00022679"/>
    </source>
</evidence>
<evidence type="ECO:0000256" key="2">
    <source>
        <dbReference type="ARBA" id="ARBA00022527"/>
    </source>
</evidence>
<dbReference type="GO" id="GO:0005524">
    <property type="term" value="F:ATP binding"/>
    <property type="evidence" value="ECO:0007669"/>
    <property type="project" value="UniProtKB-UniRule"/>
</dbReference>
<keyword evidence="6 7" id="KW-0067">ATP-binding</keyword>
<comment type="caution">
    <text evidence="10">The sequence shown here is derived from an EMBL/GenBank/DDBJ whole genome shotgun (WGS) entry which is preliminary data.</text>
</comment>
<reference evidence="10" key="1">
    <citation type="journal article" date="2014" name="Int. J. Syst. Evol. Microbiol.">
        <title>Complete genome sequence of Corynebacterium casei LMG S-19264T (=DSM 44701T), isolated from a smear-ripened cheese.</title>
        <authorList>
            <consortium name="US DOE Joint Genome Institute (JGI-PGF)"/>
            <person name="Walter F."/>
            <person name="Albersmeier A."/>
            <person name="Kalinowski J."/>
            <person name="Ruckert C."/>
        </authorList>
    </citation>
    <scope>NUCLEOTIDE SEQUENCE</scope>
    <source>
        <strain evidence="10">JCM 3313</strain>
    </source>
</reference>
<keyword evidence="8" id="KW-1133">Transmembrane helix</keyword>